<name>A0ABT8T8M9_9BACT</name>
<gene>
    <name evidence="1" type="ORF">Q2362_07110</name>
</gene>
<dbReference type="Proteomes" id="UP001171111">
    <property type="component" value="Unassembled WGS sequence"/>
</dbReference>
<sequence length="76" mass="8787">MWIDELTVALIAGDIEKFQSILDKQPKELNINDISTAMSLITEAQKICQHKLDLLHTEFEKIKLAKKFSHEMALNY</sequence>
<evidence type="ECO:0000313" key="2">
    <source>
        <dbReference type="Proteomes" id="UP001171111"/>
    </source>
</evidence>
<comment type="caution">
    <text evidence="1">The sequence shown here is derived from an EMBL/GenBank/DDBJ whole genome shotgun (WGS) entry which is preliminary data.</text>
</comment>
<reference evidence="1 2" key="1">
    <citation type="submission" date="2023-06" db="EMBL/GenBank/DDBJ databases">
        <title>Campylobacter magnum sp. nov., isolated from cecal contents of domestic pigs (Sus scrofa domesticus).</title>
        <authorList>
            <person name="Papic B."/>
            <person name="Gruntar I."/>
        </authorList>
    </citation>
    <scope>NUCLEOTIDE SEQUENCE [LARGE SCALE GENOMIC DNA]</scope>
    <source>
        <strain evidence="2">34484-21</strain>
    </source>
</reference>
<protein>
    <submittedName>
        <fullName evidence="1">Uncharacterized protein</fullName>
    </submittedName>
</protein>
<proteinExistence type="predicted"/>
<accession>A0ABT8T8M9</accession>
<evidence type="ECO:0000313" key="1">
    <source>
        <dbReference type="EMBL" id="MDO2409866.1"/>
    </source>
</evidence>
<dbReference type="RefSeq" id="WP_273930036.1">
    <property type="nucleotide sequence ID" value="NZ_JAQSLL010000001.1"/>
</dbReference>
<dbReference type="EMBL" id="JAULJQ010000008">
    <property type="protein sequence ID" value="MDO2409866.1"/>
    <property type="molecule type" value="Genomic_DNA"/>
</dbReference>
<keyword evidence="2" id="KW-1185">Reference proteome</keyword>
<organism evidence="1 2">
    <name type="scientific">Campylobacter magnus</name>
    <dbReference type="NCBI Taxonomy" id="3026462"/>
    <lineage>
        <taxon>Bacteria</taxon>
        <taxon>Pseudomonadati</taxon>
        <taxon>Campylobacterota</taxon>
        <taxon>Epsilonproteobacteria</taxon>
        <taxon>Campylobacterales</taxon>
        <taxon>Campylobacteraceae</taxon>
        <taxon>Campylobacter</taxon>
    </lineage>
</organism>